<keyword evidence="2 6" id="KW-1003">Cell membrane</keyword>
<feature type="domain" description="VTT" evidence="7">
    <location>
        <begin position="51"/>
        <end position="171"/>
    </location>
</feature>
<keyword evidence="3 6" id="KW-0812">Transmembrane</keyword>
<feature type="transmembrane region" description="Helical" evidence="6">
    <location>
        <begin position="66"/>
        <end position="94"/>
    </location>
</feature>
<evidence type="ECO:0000313" key="9">
    <source>
        <dbReference type="Proteomes" id="UP000480185"/>
    </source>
</evidence>
<evidence type="ECO:0000256" key="5">
    <source>
        <dbReference type="ARBA" id="ARBA00023136"/>
    </source>
</evidence>
<accession>A0A6G1X9Z8</accession>
<dbReference type="InterPro" id="IPR015414">
    <property type="entry name" value="TMEM64"/>
</dbReference>
<dbReference type="PANTHER" id="PTHR12677:SF59">
    <property type="entry name" value="GOLGI APPARATUS MEMBRANE PROTEIN TVP38-RELATED"/>
    <property type="match status" value="1"/>
</dbReference>
<evidence type="ECO:0000256" key="4">
    <source>
        <dbReference type="ARBA" id="ARBA00022989"/>
    </source>
</evidence>
<evidence type="ECO:0000256" key="3">
    <source>
        <dbReference type="ARBA" id="ARBA00022692"/>
    </source>
</evidence>
<dbReference type="RefSeq" id="WP_153729693.1">
    <property type="nucleotide sequence ID" value="NZ_WJNH01000012.1"/>
</dbReference>
<dbReference type="GO" id="GO:0005886">
    <property type="term" value="C:plasma membrane"/>
    <property type="evidence" value="ECO:0007669"/>
    <property type="project" value="UniProtKB-SubCell"/>
</dbReference>
<protein>
    <recommendedName>
        <fullName evidence="6">TVP38/TMEM64 family membrane protein</fullName>
    </recommendedName>
</protein>
<evidence type="ECO:0000259" key="7">
    <source>
        <dbReference type="Pfam" id="PF09335"/>
    </source>
</evidence>
<evidence type="ECO:0000256" key="2">
    <source>
        <dbReference type="ARBA" id="ARBA00022475"/>
    </source>
</evidence>
<gene>
    <name evidence="8" type="ORF">GH754_16185</name>
</gene>
<name>A0A6G1X9Z8_9BACI</name>
<dbReference type="Pfam" id="PF09335">
    <property type="entry name" value="VTT_dom"/>
    <property type="match status" value="1"/>
</dbReference>
<dbReference type="EMBL" id="WJNH01000012">
    <property type="protein sequence ID" value="MRG87804.1"/>
    <property type="molecule type" value="Genomic_DNA"/>
</dbReference>
<dbReference type="AlphaFoldDB" id="A0A6G1X9Z8"/>
<comment type="subcellular location">
    <subcellularLocation>
        <location evidence="1 6">Cell membrane</location>
        <topology evidence="1 6">Multi-pass membrane protein</topology>
    </subcellularLocation>
</comment>
<dbReference type="InterPro" id="IPR032816">
    <property type="entry name" value="VTT_dom"/>
</dbReference>
<feature type="transmembrane region" description="Helical" evidence="6">
    <location>
        <begin position="175"/>
        <end position="198"/>
    </location>
</feature>
<evidence type="ECO:0000256" key="1">
    <source>
        <dbReference type="ARBA" id="ARBA00004651"/>
    </source>
</evidence>
<feature type="transmembrane region" description="Helical" evidence="6">
    <location>
        <begin position="114"/>
        <end position="136"/>
    </location>
</feature>
<comment type="similarity">
    <text evidence="6">Belongs to the TVP38/TMEM64 family.</text>
</comment>
<evidence type="ECO:0000313" key="8">
    <source>
        <dbReference type="EMBL" id="MRG87804.1"/>
    </source>
</evidence>
<sequence length="205" mass="23311">MKKGIFLFCLYGILVLTAFTYREPLMDWLNRSDANQLPIMFFLGVLFGVIPIVPFSVFAGMMGAKYGILIGAAVNWIGSVGAAIIFFILTRYFFVHQFQQYITRYNKIKKFDEIISENAFVAVLFSRMLPIIPPPIVNIYSGLSAMKFSVYLLATAIGQIPGMLVYAYLGNQIFASIQSFLFGILLYIAFLLVVLPIYRWWYKGI</sequence>
<organism evidence="8 9">
    <name type="scientific">Salinibacillus xinjiangensis</name>
    <dbReference type="NCBI Taxonomy" id="1229268"/>
    <lineage>
        <taxon>Bacteria</taxon>
        <taxon>Bacillati</taxon>
        <taxon>Bacillota</taxon>
        <taxon>Bacilli</taxon>
        <taxon>Bacillales</taxon>
        <taxon>Bacillaceae</taxon>
        <taxon>Salinibacillus</taxon>
    </lineage>
</organism>
<keyword evidence="4 6" id="KW-1133">Transmembrane helix</keyword>
<dbReference type="PANTHER" id="PTHR12677">
    <property type="entry name" value="GOLGI APPARATUS MEMBRANE PROTEIN TVP38-RELATED"/>
    <property type="match status" value="1"/>
</dbReference>
<evidence type="ECO:0000256" key="6">
    <source>
        <dbReference type="RuleBase" id="RU366058"/>
    </source>
</evidence>
<feature type="transmembrane region" description="Helical" evidence="6">
    <location>
        <begin position="36"/>
        <end position="59"/>
    </location>
</feature>
<proteinExistence type="inferred from homology"/>
<comment type="caution">
    <text evidence="8">The sequence shown here is derived from an EMBL/GenBank/DDBJ whole genome shotgun (WGS) entry which is preliminary data.</text>
</comment>
<keyword evidence="5 6" id="KW-0472">Membrane</keyword>
<dbReference type="OrthoDB" id="2381682at2"/>
<feature type="transmembrane region" description="Helical" evidence="6">
    <location>
        <begin position="148"/>
        <end position="169"/>
    </location>
</feature>
<dbReference type="Proteomes" id="UP000480185">
    <property type="component" value="Unassembled WGS sequence"/>
</dbReference>
<keyword evidence="9" id="KW-1185">Reference proteome</keyword>
<reference evidence="8 9" key="1">
    <citation type="submission" date="2019-11" db="EMBL/GenBank/DDBJ databases">
        <authorList>
            <person name="Li J."/>
        </authorList>
    </citation>
    <scope>NUCLEOTIDE SEQUENCE [LARGE SCALE GENOMIC DNA]</scope>
    <source>
        <strain evidence="8 9">J4</strain>
    </source>
</reference>